<evidence type="ECO:0000256" key="6">
    <source>
        <dbReference type="SAM" id="MobiDB-lite"/>
    </source>
</evidence>
<dbReference type="PANTHER" id="PTHR19302:SF33">
    <property type="entry name" value="GAMMA-TUBULIN COMPLEX COMPONENT 5"/>
    <property type="match status" value="1"/>
</dbReference>
<proteinExistence type="inferred from homology"/>
<protein>
    <recommendedName>
        <fullName evidence="11">Spindle pole body component</fullName>
    </recommendedName>
</protein>
<dbReference type="EMBL" id="OZ037945">
    <property type="protein sequence ID" value="CAL1700276.1"/>
    <property type="molecule type" value="Genomic_DNA"/>
</dbReference>
<name>A0ABP1CXA7_9APHY</name>
<dbReference type="InterPro" id="IPR040457">
    <property type="entry name" value="GCP_C"/>
</dbReference>
<dbReference type="Proteomes" id="UP001497453">
    <property type="component" value="Chromosome 2"/>
</dbReference>
<dbReference type="InterPro" id="IPR007259">
    <property type="entry name" value="GCP"/>
</dbReference>
<feature type="domain" description="Gamma tubulin complex component protein N-terminal" evidence="8">
    <location>
        <begin position="396"/>
        <end position="724"/>
    </location>
</feature>
<dbReference type="PANTHER" id="PTHR19302">
    <property type="entry name" value="GAMMA TUBULIN COMPLEX PROTEIN"/>
    <property type="match status" value="1"/>
</dbReference>
<comment type="subcellular location">
    <subcellularLocation>
        <location evidence="1">Cytoplasm</location>
        <location evidence="1">Cytoskeleton</location>
    </subcellularLocation>
</comment>
<keyword evidence="5" id="KW-0206">Cytoskeleton</keyword>
<evidence type="ECO:0000313" key="10">
    <source>
        <dbReference type="Proteomes" id="UP001497453"/>
    </source>
</evidence>
<comment type="similarity">
    <text evidence="2">Belongs to the TUBGCP family.</text>
</comment>
<gene>
    <name evidence="9" type="ORF">GFSPODELE1_LOCUS3080</name>
</gene>
<keyword evidence="4" id="KW-0493">Microtubule</keyword>
<feature type="compositionally biased region" description="Acidic residues" evidence="6">
    <location>
        <begin position="1071"/>
        <end position="1083"/>
    </location>
</feature>
<evidence type="ECO:0000259" key="8">
    <source>
        <dbReference type="Pfam" id="PF17681"/>
    </source>
</evidence>
<evidence type="ECO:0000256" key="1">
    <source>
        <dbReference type="ARBA" id="ARBA00004245"/>
    </source>
</evidence>
<evidence type="ECO:0000259" key="7">
    <source>
        <dbReference type="Pfam" id="PF04130"/>
    </source>
</evidence>
<feature type="region of interest" description="Disordered" evidence="6">
    <location>
        <begin position="1"/>
        <end position="108"/>
    </location>
</feature>
<evidence type="ECO:0000256" key="3">
    <source>
        <dbReference type="ARBA" id="ARBA00022490"/>
    </source>
</evidence>
<evidence type="ECO:0008006" key="11">
    <source>
        <dbReference type="Google" id="ProtNLM"/>
    </source>
</evidence>
<feature type="region of interest" description="Disordered" evidence="6">
    <location>
        <begin position="1069"/>
        <end position="1090"/>
    </location>
</feature>
<feature type="domain" description="Gamma tubulin complex component C-terminal" evidence="7">
    <location>
        <begin position="794"/>
        <end position="1072"/>
    </location>
</feature>
<dbReference type="InterPro" id="IPR059169">
    <property type="entry name" value="GCP5_N_ext"/>
</dbReference>
<keyword evidence="10" id="KW-1185">Reference proteome</keyword>
<evidence type="ECO:0000256" key="4">
    <source>
        <dbReference type="ARBA" id="ARBA00022701"/>
    </source>
</evidence>
<sequence>MANPSSSRAPTPSQRPSSGLSTRPSSSASTQPPSISSMARRPSTSASVRPPSVASSIRPSTSTGMRPSSSASSVRPATSASIRPSSRATTASGSSRLTRRPSSRQISRLTPLYQSLVSQVTGVTAEEDEEGFRSAVEYISKSLDQTVKPSGTSDLTNIDKHIRGLSQKARILSQDELAEALDSAYSRLKTCIQEQTSDLDAEIHTSRLSHHLQFLLALSRPPDFSTLAYAENYLELQRNPPKSDAGLTWKDILAEEPFEGQHWQGAYGLPPGSTVENWEDEESDSSLLSLSALDDLDDLDDEISSSEVEDRDVGTHERREEPQFKPSWDHLDIVEALQARQYWRPEWQLNVPTDRPFDFGDPSTLGPAFRRALSAQKDHVVGELAQEKYINDHDAMREILMGLQGRRNLMISWTSIGNEPFTFQPAKDAPRLLHLTSGSLDSLLASYAQTATTVEHLRKFVSAIFAKASKPESSNGETPSLSPFHRRSTRTLEALSESIDAQIRAFDTWCAAKEEAICRAQAGIGPPLVISMLALEVEIRDKFSSIFSVLVRILSQVVQRATRSQEPITEVWTLPDLPLRMSPSALTSLLLDSLLLAVQESSTMADDTTTQALLRIFCDSAEPIWTMVGRWLRDGMPVREVMGASEQYLQTVDEEFFIEDNELVLLDPDFWSDGFVLRNNGQEDNGRSMAVPLFLSHASDHILGAGKAIGLLRALGMSSVFEREGGERWLSKWPSFTSLLGGYNGLALDSQAAGTVKVHISTDDFSRLVYDELLVPCMRAKEMLTKILVEDCELWLHLTAMEDLYLMRRGDAMSNFVDILFARMDTSQPWNDFHFLNSAFRDVVEAGRTPWIDPSLVRFSHRGGRDKIISRTVRAIDGLSVEYAVPFPLTYMFGPRILQVYSSIFAFVLQIRRAQNALQRILLRNAVVNMAHVGSELKVFYAMRGKLSWFVNALLNFICTNVLHAQLLNFNADLKKANSLDEMIAVHDTHITKLEGRCLLQRNTSALHRAVISILDMCLHFSDCFVAFAGDTTHDISRQSLILMKRHRSRRLKRQRKDVIGFSQSIREVEENSDSDSDQEEFSIDGGGPEPSFSLAISTVSFAEESFDVRLEKMSSELDALVRFIRRGVESLAGGTGEAASAFGVFAFALEDWDR</sequence>
<feature type="compositionally biased region" description="Basic and acidic residues" evidence="6">
    <location>
        <begin position="311"/>
        <end position="322"/>
    </location>
</feature>
<feature type="compositionally biased region" description="Polar residues" evidence="6">
    <location>
        <begin position="1"/>
        <end position="15"/>
    </location>
</feature>
<dbReference type="InterPro" id="IPR041470">
    <property type="entry name" value="GCP_N"/>
</dbReference>
<dbReference type="Pfam" id="PF04130">
    <property type="entry name" value="GCP_C_terminal"/>
    <property type="match status" value="1"/>
</dbReference>
<dbReference type="InterPro" id="IPR042241">
    <property type="entry name" value="GCP_C_sf"/>
</dbReference>
<dbReference type="CDD" id="cd22572">
    <property type="entry name" value="GCP5_NTD"/>
    <property type="match status" value="1"/>
</dbReference>
<evidence type="ECO:0000256" key="5">
    <source>
        <dbReference type="ARBA" id="ARBA00023212"/>
    </source>
</evidence>
<reference evidence="10" key="1">
    <citation type="submission" date="2024-04" db="EMBL/GenBank/DDBJ databases">
        <authorList>
            <person name="Shaw F."/>
            <person name="Minotto A."/>
        </authorList>
    </citation>
    <scope>NUCLEOTIDE SEQUENCE [LARGE SCALE GENOMIC DNA]</scope>
</reference>
<evidence type="ECO:0000256" key="2">
    <source>
        <dbReference type="ARBA" id="ARBA00010337"/>
    </source>
</evidence>
<dbReference type="Pfam" id="PF17681">
    <property type="entry name" value="GCP_N_terminal"/>
    <property type="match status" value="1"/>
</dbReference>
<feature type="region of interest" description="Disordered" evidence="6">
    <location>
        <begin position="303"/>
        <end position="322"/>
    </location>
</feature>
<keyword evidence="3" id="KW-0963">Cytoplasm</keyword>
<dbReference type="Gene3D" id="1.20.120.1900">
    <property type="entry name" value="Gamma-tubulin complex, C-terminal domain"/>
    <property type="match status" value="1"/>
</dbReference>
<accession>A0ABP1CXA7</accession>
<organism evidence="9 10">
    <name type="scientific">Somion occarium</name>
    <dbReference type="NCBI Taxonomy" id="3059160"/>
    <lineage>
        <taxon>Eukaryota</taxon>
        <taxon>Fungi</taxon>
        <taxon>Dikarya</taxon>
        <taxon>Basidiomycota</taxon>
        <taxon>Agaricomycotina</taxon>
        <taxon>Agaricomycetes</taxon>
        <taxon>Polyporales</taxon>
        <taxon>Cerrenaceae</taxon>
        <taxon>Somion</taxon>
    </lineage>
</organism>
<evidence type="ECO:0000313" key="9">
    <source>
        <dbReference type="EMBL" id="CAL1700276.1"/>
    </source>
</evidence>
<feature type="compositionally biased region" description="Low complexity" evidence="6">
    <location>
        <begin position="16"/>
        <end position="96"/>
    </location>
</feature>